<feature type="transmembrane region" description="Helical" evidence="10">
    <location>
        <begin position="194"/>
        <end position="216"/>
    </location>
</feature>
<feature type="transmembrane region" description="Helical" evidence="10">
    <location>
        <begin position="358"/>
        <end position="380"/>
    </location>
</feature>
<keyword evidence="8 10" id="KW-0472">Membrane</keyword>
<protein>
    <recommendedName>
        <fullName evidence="9">Multidrug-efflux transporter</fullName>
    </recommendedName>
</protein>
<dbReference type="EMBL" id="JQ844184">
    <property type="protein sequence ID" value="AGS52163.1"/>
    <property type="molecule type" value="Genomic_DNA"/>
</dbReference>
<dbReference type="Pfam" id="PF01554">
    <property type="entry name" value="MatE"/>
    <property type="match status" value="2"/>
</dbReference>
<keyword evidence="5 10" id="KW-0812">Transmembrane</keyword>
<evidence type="ECO:0000256" key="2">
    <source>
        <dbReference type="ARBA" id="ARBA00022448"/>
    </source>
</evidence>
<feature type="transmembrane region" description="Helical" evidence="10">
    <location>
        <begin position="252"/>
        <end position="279"/>
    </location>
</feature>
<reference evidence="11" key="1">
    <citation type="submission" date="2012-03" db="EMBL/GenBank/DDBJ databases">
        <title>Functional metagenomics reveals considerable lignocellulase gene clusters in the gut microbiome of a wood-feeding higher termite.</title>
        <authorList>
            <person name="Liu N."/>
        </authorList>
    </citation>
    <scope>NUCLEOTIDE SEQUENCE</scope>
</reference>
<dbReference type="GO" id="GO:0015297">
    <property type="term" value="F:antiporter activity"/>
    <property type="evidence" value="ECO:0007669"/>
    <property type="project" value="UniProtKB-KW"/>
</dbReference>
<keyword evidence="2" id="KW-0813">Transport</keyword>
<dbReference type="NCBIfam" id="TIGR00797">
    <property type="entry name" value="matE"/>
    <property type="match status" value="1"/>
</dbReference>
<dbReference type="InterPro" id="IPR050222">
    <property type="entry name" value="MATE_MdtK"/>
</dbReference>
<dbReference type="GO" id="GO:0005886">
    <property type="term" value="C:plasma membrane"/>
    <property type="evidence" value="ECO:0007669"/>
    <property type="project" value="UniProtKB-SubCell"/>
</dbReference>
<dbReference type="CDD" id="cd13138">
    <property type="entry name" value="MATE_yoeA_like"/>
    <property type="match status" value="1"/>
</dbReference>
<feature type="transmembrane region" description="Helical" evidence="10">
    <location>
        <begin position="285"/>
        <end position="307"/>
    </location>
</feature>
<feature type="transmembrane region" description="Helical" evidence="10">
    <location>
        <begin position="421"/>
        <end position="440"/>
    </location>
</feature>
<feature type="transmembrane region" description="Helical" evidence="10">
    <location>
        <begin position="387"/>
        <end position="409"/>
    </location>
</feature>
<feature type="transmembrane region" description="Helical" evidence="10">
    <location>
        <begin position="56"/>
        <end position="82"/>
    </location>
</feature>
<dbReference type="InterPro" id="IPR002528">
    <property type="entry name" value="MATE_fam"/>
</dbReference>
<dbReference type="PANTHER" id="PTHR43298">
    <property type="entry name" value="MULTIDRUG RESISTANCE PROTEIN NORM-RELATED"/>
    <property type="match status" value="1"/>
</dbReference>
<evidence type="ECO:0000256" key="7">
    <source>
        <dbReference type="ARBA" id="ARBA00023065"/>
    </source>
</evidence>
<evidence type="ECO:0000256" key="1">
    <source>
        <dbReference type="ARBA" id="ARBA00004651"/>
    </source>
</evidence>
<evidence type="ECO:0000256" key="9">
    <source>
        <dbReference type="ARBA" id="ARBA00031636"/>
    </source>
</evidence>
<sequence length="453" mass="49064">MKTIGNDLSEGKVLTKLILFALPFLASNFVQSLYNIVDMLFMGHFAGTDSMAGVNIGGQVTFILTTVIIGLCMGGTVLVGQYMGAKNQENVKKVITTLITLLVILSFAVTVIMLFLRKPVLRLLQTPPEAFAEAERYLTVTVIGIIFIFGYNAFAAILRGMGNSKQPFYFITIACVVNIILNFIFVAWLKWGAFGAAFTTVVSQALSVFLCIRYMVKNNFHFDFKLRSYKIHGEQLKLILKIGLPTCIQNSIVGISFAFITAIVNIVGGVTASAGVGAVGKFNGFAFMPIQAMSASVSAMAAQNYGAGQLHRAVSACKIGTIFSVIVSYAFFVLVMIVPESILRIFGSDPQMIYDGAVYLRSFAFDFLLIPIIFCINGLLIGGGHTLFTLITGMLSSVFLRVPACYLLGVTFGWGLKGIGLGAPIASAGVLLIIIGYLFTGKWKENVIRHERG</sequence>
<evidence type="ECO:0000256" key="3">
    <source>
        <dbReference type="ARBA" id="ARBA00022449"/>
    </source>
</evidence>
<dbReference type="GO" id="GO:0006811">
    <property type="term" value="P:monoatomic ion transport"/>
    <property type="evidence" value="ECO:0007669"/>
    <property type="project" value="UniProtKB-KW"/>
</dbReference>
<dbReference type="PANTHER" id="PTHR43298:SF2">
    <property type="entry name" value="FMN_FAD EXPORTER YEEO-RELATED"/>
    <property type="match status" value="1"/>
</dbReference>
<name>A0A806KGR4_9BACT</name>
<feature type="transmembrane region" description="Helical" evidence="10">
    <location>
        <begin position="319"/>
        <end position="338"/>
    </location>
</feature>
<comment type="subcellular location">
    <subcellularLocation>
        <location evidence="1">Cell membrane</location>
        <topology evidence="1">Multi-pass membrane protein</topology>
    </subcellularLocation>
</comment>
<feature type="transmembrane region" description="Helical" evidence="10">
    <location>
        <begin position="168"/>
        <end position="188"/>
    </location>
</feature>
<keyword evidence="4" id="KW-1003">Cell membrane</keyword>
<proteinExistence type="predicted"/>
<dbReference type="InterPro" id="IPR048279">
    <property type="entry name" value="MdtK-like"/>
</dbReference>
<feature type="transmembrane region" description="Helical" evidence="10">
    <location>
        <begin position="136"/>
        <end position="156"/>
    </location>
</feature>
<dbReference type="PIRSF" id="PIRSF006603">
    <property type="entry name" value="DinF"/>
    <property type="match status" value="1"/>
</dbReference>
<evidence type="ECO:0000256" key="8">
    <source>
        <dbReference type="ARBA" id="ARBA00023136"/>
    </source>
</evidence>
<evidence type="ECO:0000256" key="6">
    <source>
        <dbReference type="ARBA" id="ARBA00022989"/>
    </source>
</evidence>
<keyword evidence="7" id="KW-0406">Ion transport</keyword>
<dbReference type="GO" id="GO:0042910">
    <property type="term" value="F:xenobiotic transmembrane transporter activity"/>
    <property type="evidence" value="ECO:0007669"/>
    <property type="project" value="InterPro"/>
</dbReference>
<evidence type="ECO:0000256" key="4">
    <source>
        <dbReference type="ARBA" id="ARBA00022475"/>
    </source>
</evidence>
<feature type="transmembrane region" description="Helical" evidence="10">
    <location>
        <begin position="94"/>
        <end position="116"/>
    </location>
</feature>
<keyword evidence="3" id="KW-0050">Antiport</keyword>
<evidence type="ECO:0000313" key="11">
    <source>
        <dbReference type="EMBL" id="AGS52163.1"/>
    </source>
</evidence>
<accession>A0A806KGR4</accession>
<evidence type="ECO:0000256" key="10">
    <source>
        <dbReference type="SAM" id="Phobius"/>
    </source>
</evidence>
<organism evidence="11">
    <name type="scientific">uncultured bacterium contig00049</name>
    <dbReference type="NCBI Taxonomy" id="1181534"/>
    <lineage>
        <taxon>Bacteria</taxon>
        <taxon>environmental samples</taxon>
    </lineage>
</organism>
<keyword evidence="6 10" id="KW-1133">Transmembrane helix</keyword>
<dbReference type="AlphaFoldDB" id="A0A806KGR4"/>
<evidence type="ECO:0000256" key="5">
    <source>
        <dbReference type="ARBA" id="ARBA00022692"/>
    </source>
</evidence>